<dbReference type="SUPFAM" id="SSF51430">
    <property type="entry name" value="NAD(P)-linked oxidoreductase"/>
    <property type="match status" value="1"/>
</dbReference>
<dbReference type="InterPro" id="IPR036812">
    <property type="entry name" value="NAD(P)_OxRdtase_dom_sf"/>
</dbReference>
<dbReference type="InterPro" id="IPR020471">
    <property type="entry name" value="AKR"/>
</dbReference>
<feature type="domain" description="NADP-dependent oxidoreductase" evidence="3">
    <location>
        <begin position="332"/>
        <end position="628"/>
    </location>
</feature>
<feature type="transmembrane region" description="Helical" evidence="2">
    <location>
        <begin position="142"/>
        <end position="159"/>
    </location>
</feature>
<accession>A0ABP7E0R3</accession>
<dbReference type="PRINTS" id="PR00069">
    <property type="entry name" value="ALDKETRDTASE"/>
</dbReference>
<reference evidence="5" key="1">
    <citation type="journal article" date="2019" name="Int. J. Syst. Evol. Microbiol.">
        <title>The Global Catalogue of Microorganisms (GCM) 10K type strain sequencing project: providing services to taxonomists for standard genome sequencing and annotation.</title>
        <authorList>
            <consortium name="The Broad Institute Genomics Platform"/>
            <consortium name="The Broad Institute Genome Sequencing Center for Infectious Disease"/>
            <person name="Wu L."/>
            <person name="Ma J."/>
        </authorList>
    </citation>
    <scope>NUCLEOTIDE SEQUENCE [LARGE SCALE GENOMIC DNA]</scope>
    <source>
        <strain evidence="5">JCM 30846</strain>
    </source>
</reference>
<dbReference type="PANTHER" id="PTHR43364">
    <property type="entry name" value="NADH-SPECIFIC METHYLGLYOXAL REDUCTASE-RELATED"/>
    <property type="match status" value="1"/>
</dbReference>
<dbReference type="InterPro" id="IPR023210">
    <property type="entry name" value="NADP_OxRdtase_dom"/>
</dbReference>
<dbReference type="Pfam" id="PF00248">
    <property type="entry name" value="Aldo_ket_red"/>
    <property type="match status" value="1"/>
</dbReference>
<proteinExistence type="predicted"/>
<feature type="transmembrane region" description="Helical" evidence="2">
    <location>
        <begin position="99"/>
        <end position="121"/>
    </location>
</feature>
<dbReference type="CDD" id="cd19079">
    <property type="entry name" value="AKR_EcYajO-like"/>
    <property type="match status" value="1"/>
</dbReference>
<keyword evidence="1" id="KW-0560">Oxidoreductase</keyword>
<evidence type="ECO:0000313" key="5">
    <source>
        <dbReference type="Proteomes" id="UP001499884"/>
    </source>
</evidence>
<protein>
    <recommendedName>
        <fullName evidence="3">NADP-dependent oxidoreductase domain-containing protein</fullName>
    </recommendedName>
</protein>
<dbReference type="Pfam" id="PF26314">
    <property type="entry name" value="MptA_B_family"/>
    <property type="match status" value="1"/>
</dbReference>
<dbReference type="InterPro" id="IPR050523">
    <property type="entry name" value="AKR_Detox_Biosynth"/>
</dbReference>
<sequence length="638" mass="68294">MADAGTGVYHHGPDDLGGPLAAEAAPVWGRTPAPYGPVFLARVPLFRHFFDLGVYYGTVDAWLHHGGHLYDCTRPGSHYGLTYPPFAALAVAPRALVSWPAAVAIGLALSAAASCLPVYWLPGGVVRRQGRPAWFAPTADTRAAWLLCAAAVLALWWVRARAAAAVGDVTAGFALTGLAACLVSPVTWVHHLVWALPALAVLLDTGLGRRSRAALVLCAVLHVPLSSDVVWLWSDGAGGPVAIAGSNAFVWVALGLLAGLPVRAHTSGGHRSGPPCPRAAPLVRVVGRPVAPSRRPGTPAQGAAPAALGNALKEVVVRYTRLGNTGLEISAVTLGCMSFGDPERGKHSWSLGEDESRALIKQALEAGITTFDTANVYSDGSSEEITGRALKDFARRDDVVIATKVYNRMRPGPGGAGLSRKAILSEIDNSLRRLGTDYVDLYQIHRWDDATPIEETLEALHDVVKAGKARYIGASSMHAWQFAKALYTADLHGWTRFVSMQNHYNLIYREEEREMLPFCADQGVGVIPWSPLARGRLTRPWDAQTARSDTDEFGKTLYHPEDRTVVERVIDLAAKHGVPPAQIALAWVAQRPAVTSPIVGVTRPQQLTDAVAALDLELGEDETALLEEPYQPHGVAGF</sequence>
<comment type="caution">
    <text evidence="4">The sequence shown here is derived from an EMBL/GenBank/DDBJ whole genome shotgun (WGS) entry which is preliminary data.</text>
</comment>
<dbReference type="EMBL" id="BAABEP010000003">
    <property type="protein sequence ID" value="GAA3712736.1"/>
    <property type="molecule type" value="Genomic_DNA"/>
</dbReference>
<organism evidence="4 5">
    <name type="scientific">Streptomyces tremellae</name>
    <dbReference type="NCBI Taxonomy" id="1124239"/>
    <lineage>
        <taxon>Bacteria</taxon>
        <taxon>Bacillati</taxon>
        <taxon>Actinomycetota</taxon>
        <taxon>Actinomycetes</taxon>
        <taxon>Kitasatosporales</taxon>
        <taxon>Streptomycetaceae</taxon>
        <taxon>Streptomyces</taxon>
    </lineage>
</organism>
<evidence type="ECO:0000259" key="3">
    <source>
        <dbReference type="Pfam" id="PF00248"/>
    </source>
</evidence>
<keyword evidence="2" id="KW-0812">Transmembrane</keyword>
<dbReference type="PANTHER" id="PTHR43364:SF4">
    <property type="entry name" value="NAD(P)-LINKED OXIDOREDUCTASE SUPERFAMILY PROTEIN"/>
    <property type="match status" value="1"/>
</dbReference>
<evidence type="ECO:0000256" key="2">
    <source>
        <dbReference type="SAM" id="Phobius"/>
    </source>
</evidence>
<keyword evidence="5" id="KW-1185">Reference proteome</keyword>
<evidence type="ECO:0000313" key="4">
    <source>
        <dbReference type="EMBL" id="GAA3712736.1"/>
    </source>
</evidence>
<gene>
    <name evidence="4" type="ORF">GCM10023082_08120</name>
</gene>
<keyword evidence="2" id="KW-1133">Transmembrane helix</keyword>
<feature type="transmembrane region" description="Helical" evidence="2">
    <location>
        <begin position="171"/>
        <end position="202"/>
    </location>
</feature>
<dbReference type="Gene3D" id="3.20.20.100">
    <property type="entry name" value="NADP-dependent oxidoreductase domain"/>
    <property type="match status" value="1"/>
</dbReference>
<name>A0ABP7E0R3_9ACTN</name>
<evidence type="ECO:0000256" key="1">
    <source>
        <dbReference type="ARBA" id="ARBA00023002"/>
    </source>
</evidence>
<keyword evidence="2" id="KW-0472">Membrane</keyword>
<dbReference type="Proteomes" id="UP001499884">
    <property type="component" value="Unassembled WGS sequence"/>
</dbReference>